<keyword evidence="3" id="KW-0808">Transferase</keyword>
<dbReference type="GO" id="GO:0008610">
    <property type="term" value="P:lipid biosynthetic process"/>
    <property type="evidence" value="ECO:0007669"/>
    <property type="project" value="InterPro"/>
</dbReference>
<proteinExistence type="inferred from homology"/>
<evidence type="ECO:0000313" key="8">
    <source>
        <dbReference type="Proteomes" id="UP000031419"/>
    </source>
</evidence>
<dbReference type="STRING" id="28042.GU90_08110"/>
<dbReference type="InterPro" id="IPR050723">
    <property type="entry name" value="CFA/CMAS"/>
</dbReference>
<dbReference type="RefSeq" id="WP_029722709.1">
    <property type="nucleotide sequence ID" value="NZ_JAJUIW010000012.1"/>
</dbReference>
<protein>
    <submittedName>
        <fullName evidence="7">Cyclopropane-fatty-acyl-phospholipid synthase</fullName>
    </submittedName>
</protein>
<dbReference type="GO" id="GO:0032259">
    <property type="term" value="P:methylation"/>
    <property type="evidence" value="ECO:0007669"/>
    <property type="project" value="UniProtKB-KW"/>
</dbReference>
<gene>
    <name evidence="7" type="ORF">GU90_08110</name>
</gene>
<keyword evidence="5" id="KW-0443">Lipid metabolism</keyword>
<sequence>MGWADVITRVLGSDVPVEIRAFDGSRGGQPGAEVCLDIRSPLALSHLAAAPSELGLARAYVTGAIEVRGDMYTALASFPSVSLEGVPAQVRRRLAVQLLGYRLWWPARVPEVEHRPRGRRHSKNRDRKSVTYHYDVSNRFYEWVLGPSMTYTCAVYPDDSASLETAQFVKHDLVARKLGLRPGMRLLDVGCGWGGMVMHAAEHYGVRALGVTLSGQQARWAQKAIAERGLAELAEVRQLDYRDVTESGFDAISSIGLTEHVGRKNLGSYFSFLHSKLRPGGRLLNHCITRPDGSYGARAGKFIGRYVFPDGELEPVGTLVSAMNDSGFEIRHEENLREHYALTLADWCANLERHWPEAVAEVGPQRARVWRLYMAACRLGFERNVVQLHQVLGVRLDGTASGMALRPDW</sequence>
<keyword evidence="8" id="KW-1185">Reference proteome</keyword>
<dbReference type="PANTHER" id="PTHR43667:SF1">
    <property type="entry name" value="CYCLOPROPANE-FATTY-ACYL-PHOSPHOLIPID SYNTHASE"/>
    <property type="match status" value="1"/>
</dbReference>
<evidence type="ECO:0000256" key="6">
    <source>
        <dbReference type="PIRSR" id="PIRSR003085-1"/>
    </source>
</evidence>
<keyword evidence="2" id="KW-0489">Methyltransferase</keyword>
<dbReference type="InterPro" id="IPR029063">
    <property type="entry name" value="SAM-dependent_MTases_sf"/>
</dbReference>
<comment type="caution">
    <text evidence="7">The sequence shown here is derived from an EMBL/GenBank/DDBJ whole genome shotgun (WGS) entry which is preliminary data.</text>
</comment>
<evidence type="ECO:0000256" key="3">
    <source>
        <dbReference type="ARBA" id="ARBA00022679"/>
    </source>
</evidence>
<dbReference type="AlphaFoldDB" id="A0A073B0D1"/>
<accession>A0A073B0D1</accession>
<evidence type="ECO:0000313" key="7">
    <source>
        <dbReference type="EMBL" id="KEI44737.1"/>
    </source>
</evidence>
<dbReference type="InterPro" id="IPR003333">
    <property type="entry name" value="CMAS"/>
</dbReference>
<keyword evidence="4" id="KW-0949">S-adenosyl-L-methionine</keyword>
<dbReference type="PANTHER" id="PTHR43667">
    <property type="entry name" value="CYCLOPROPANE-FATTY-ACYL-PHOSPHOLIPID SYNTHASE"/>
    <property type="match status" value="1"/>
</dbReference>
<dbReference type="Pfam" id="PF02353">
    <property type="entry name" value="CMAS"/>
    <property type="match status" value="1"/>
</dbReference>
<dbReference type="Gene3D" id="3.40.50.150">
    <property type="entry name" value="Vaccinia Virus protein VP39"/>
    <property type="match status" value="1"/>
</dbReference>
<reference evidence="7 8" key="1">
    <citation type="submission" date="2014-06" db="EMBL/GenBank/DDBJ databases">
        <title>Saccharopolyspora rectivirgula DSM-43113 Genome sequencing.</title>
        <authorList>
            <person name="Barrera C."/>
            <person name="Millon L."/>
            <person name="Rognon B."/>
            <person name="Zaugg C."/>
            <person name="Monod M."/>
        </authorList>
    </citation>
    <scope>NUCLEOTIDE SEQUENCE [LARGE SCALE GENOMIC DNA]</scope>
    <source>
        <strain evidence="7 8">DSM 43113</strain>
    </source>
</reference>
<dbReference type="SUPFAM" id="SSF53335">
    <property type="entry name" value="S-adenosyl-L-methionine-dependent methyltransferases"/>
    <property type="match status" value="1"/>
</dbReference>
<organism evidence="7 8">
    <name type="scientific">Saccharopolyspora rectivirgula</name>
    <dbReference type="NCBI Taxonomy" id="28042"/>
    <lineage>
        <taxon>Bacteria</taxon>
        <taxon>Bacillati</taxon>
        <taxon>Actinomycetota</taxon>
        <taxon>Actinomycetes</taxon>
        <taxon>Pseudonocardiales</taxon>
        <taxon>Pseudonocardiaceae</taxon>
        <taxon>Saccharopolyspora</taxon>
    </lineage>
</organism>
<dbReference type="GO" id="GO:0008168">
    <property type="term" value="F:methyltransferase activity"/>
    <property type="evidence" value="ECO:0007669"/>
    <property type="project" value="UniProtKB-KW"/>
</dbReference>
<evidence type="ECO:0000256" key="2">
    <source>
        <dbReference type="ARBA" id="ARBA00022603"/>
    </source>
</evidence>
<dbReference type="Proteomes" id="UP000031419">
    <property type="component" value="Unassembled WGS sequence"/>
</dbReference>
<name>A0A073B0D1_9PSEU</name>
<evidence type="ECO:0000256" key="4">
    <source>
        <dbReference type="ARBA" id="ARBA00022691"/>
    </source>
</evidence>
<feature type="active site" evidence="6">
    <location>
        <position position="377"/>
    </location>
</feature>
<evidence type="ECO:0000256" key="1">
    <source>
        <dbReference type="ARBA" id="ARBA00010815"/>
    </source>
</evidence>
<dbReference type="eggNOG" id="COG2230">
    <property type="taxonomic scope" value="Bacteria"/>
</dbReference>
<dbReference type="CDD" id="cd02440">
    <property type="entry name" value="AdoMet_MTases"/>
    <property type="match status" value="1"/>
</dbReference>
<dbReference type="EMBL" id="JNVU01000020">
    <property type="protein sequence ID" value="KEI44737.1"/>
    <property type="molecule type" value="Genomic_DNA"/>
</dbReference>
<dbReference type="OrthoDB" id="9782855at2"/>
<comment type="similarity">
    <text evidence="1">Belongs to the CFA/CMAS family.</text>
</comment>
<evidence type="ECO:0000256" key="5">
    <source>
        <dbReference type="ARBA" id="ARBA00023098"/>
    </source>
</evidence>
<dbReference type="PIRSF" id="PIRSF003085">
    <property type="entry name" value="CMAS"/>
    <property type="match status" value="1"/>
</dbReference>